<dbReference type="Gene3D" id="3.30.420.10">
    <property type="entry name" value="Ribonuclease H-like superfamily/Ribonuclease H"/>
    <property type="match status" value="1"/>
</dbReference>
<dbReference type="InterPro" id="IPR036397">
    <property type="entry name" value="RNaseH_sf"/>
</dbReference>
<dbReference type="AlphaFoldDB" id="A0A8D0B0W2"/>
<accession>A0A8D0B0W2</accession>
<protein>
    <submittedName>
        <fullName evidence="1">Uncharacterized protein</fullName>
    </submittedName>
</protein>
<dbReference type="GeneTree" id="ENSGT00940000177279"/>
<dbReference type="Ensembl" id="ENSSMRT00000000838.1">
    <property type="protein sequence ID" value="ENSSMRP00000000684.1"/>
    <property type="gene ID" value="ENSSMRG00000000625.1"/>
</dbReference>
<proteinExistence type="predicted"/>
<reference evidence="1" key="2">
    <citation type="submission" date="2025-09" db="UniProtKB">
        <authorList>
            <consortium name="Ensembl"/>
        </authorList>
    </citation>
    <scope>IDENTIFICATION</scope>
</reference>
<dbReference type="InterPro" id="IPR052709">
    <property type="entry name" value="Transposase-MT_Hybrid"/>
</dbReference>
<reference evidence="1" key="1">
    <citation type="submission" date="2025-08" db="UniProtKB">
        <authorList>
            <consortium name="Ensembl"/>
        </authorList>
    </citation>
    <scope>IDENTIFICATION</scope>
</reference>
<keyword evidence="2" id="KW-1185">Reference proteome</keyword>
<dbReference type="Proteomes" id="UP000694421">
    <property type="component" value="Unplaced"/>
</dbReference>
<dbReference type="PANTHER" id="PTHR46060:SF1">
    <property type="entry name" value="MARINER MOS1 TRANSPOSASE-LIKE PROTEIN"/>
    <property type="match status" value="1"/>
</dbReference>
<organism evidence="1 2">
    <name type="scientific">Salvator merianae</name>
    <name type="common">Argentine black and white tegu</name>
    <name type="synonym">Tupinambis merianae</name>
    <dbReference type="NCBI Taxonomy" id="96440"/>
    <lineage>
        <taxon>Eukaryota</taxon>
        <taxon>Metazoa</taxon>
        <taxon>Chordata</taxon>
        <taxon>Craniata</taxon>
        <taxon>Vertebrata</taxon>
        <taxon>Euteleostomi</taxon>
        <taxon>Lepidosauria</taxon>
        <taxon>Squamata</taxon>
        <taxon>Bifurcata</taxon>
        <taxon>Unidentata</taxon>
        <taxon>Episquamata</taxon>
        <taxon>Laterata</taxon>
        <taxon>Teiioidea</taxon>
        <taxon>Teiidae</taxon>
        <taxon>Salvator</taxon>
    </lineage>
</organism>
<dbReference type="OMA" id="WDIISHF"/>
<evidence type="ECO:0000313" key="1">
    <source>
        <dbReference type="Ensembl" id="ENSSMRP00000000684.1"/>
    </source>
</evidence>
<dbReference type="PANTHER" id="PTHR46060">
    <property type="entry name" value="MARINER MOS1 TRANSPOSASE-LIKE PROTEIN"/>
    <property type="match status" value="1"/>
</dbReference>
<name>A0A8D0B0W2_SALMN</name>
<evidence type="ECO:0000313" key="2">
    <source>
        <dbReference type="Proteomes" id="UP000694421"/>
    </source>
</evidence>
<dbReference type="GO" id="GO:0003676">
    <property type="term" value="F:nucleic acid binding"/>
    <property type="evidence" value="ECO:0007669"/>
    <property type="project" value="InterPro"/>
</dbReference>
<sequence length="137" mass="16013">KHLYKCHDYSVLKSGKCCNDYLPKSQSVNAEYYSKLCQLKDVLEEKRRGKLWKGFFLSFFLQDNALSHNTGDTIDVLTKLWFQCMDHPPYSPDLAPSDYFLFPNLKKSLKGQHFFETFLEGLQKLQTQCAKCVELWG</sequence>